<dbReference type="eggNOG" id="COG0824">
    <property type="taxonomic scope" value="Bacteria"/>
</dbReference>
<proteinExistence type="predicted"/>
<protein>
    <submittedName>
        <fullName evidence="1">Conserved protein</fullName>
    </submittedName>
</protein>
<evidence type="ECO:0000313" key="2">
    <source>
        <dbReference type="Proteomes" id="UP000028702"/>
    </source>
</evidence>
<dbReference type="PANTHER" id="PTHR31793:SF2">
    <property type="entry name" value="BLR1345 PROTEIN"/>
    <property type="match status" value="1"/>
</dbReference>
<keyword evidence="2" id="KW-1185">Reference proteome</keyword>
<dbReference type="RefSeq" id="WP_045446917.1">
    <property type="nucleotide sequence ID" value="NZ_BBIO01000010.1"/>
</dbReference>
<organism evidence="1 2">
    <name type="scientific">Tepidicaulis marinus</name>
    <dbReference type="NCBI Taxonomy" id="1333998"/>
    <lineage>
        <taxon>Bacteria</taxon>
        <taxon>Pseudomonadati</taxon>
        <taxon>Pseudomonadota</taxon>
        <taxon>Alphaproteobacteria</taxon>
        <taxon>Hyphomicrobiales</taxon>
        <taxon>Parvibaculaceae</taxon>
        <taxon>Tepidicaulis</taxon>
    </lineage>
</organism>
<dbReference type="Proteomes" id="UP000028702">
    <property type="component" value="Unassembled WGS sequence"/>
</dbReference>
<sequence length="305" mass="33629">MSMQEVYRSSVQTWESDQMGHMNVQFYLDKAQAGLATLGHYIGLGPRLLKEKGWVLTARDHHVRFLREQRPGAPFFIRGGIAEIHEDHLVVYEEMINTVSGDVAATFRAEAVLVDGKSRAPLSFPKEALQKAEDVKTDIPAHGAFRGLEMTAPRPAPSLKDAEAMGMVRTYMGEVMPDWCDAHGYMTKRHFMGVVSDSIPNLLAATRGDDRSANSKTGGAALEYRFIYRGAPKEGDLLTLRSGLKTVTDKTYTWCHWLFDTETGNAVATAEAVAIALDLEARKAIPIPREMKAHLESLVIGGLGV</sequence>
<dbReference type="GO" id="GO:0047617">
    <property type="term" value="F:fatty acyl-CoA hydrolase activity"/>
    <property type="evidence" value="ECO:0007669"/>
    <property type="project" value="TreeGrafter"/>
</dbReference>
<reference evidence="1 2" key="1">
    <citation type="submission" date="2014-07" db="EMBL/GenBank/DDBJ databases">
        <title>Tepidicaulis marinum gen. nov., sp. nov., a novel marine bacterium denitrifying nitrate to nitrous oxide strictly under microaerobic conditions.</title>
        <authorList>
            <person name="Takeuchi M."/>
            <person name="Yamagishi T."/>
            <person name="Kamagata Y."/>
            <person name="Oshima K."/>
            <person name="Hattori M."/>
            <person name="Katayama T."/>
            <person name="Hanada S."/>
            <person name="Tamaki H."/>
            <person name="Marumo K."/>
            <person name="Maeda H."/>
            <person name="Nedachi M."/>
            <person name="Iwasaki W."/>
            <person name="Suwa Y."/>
            <person name="Sakata S."/>
        </authorList>
    </citation>
    <scope>NUCLEOTIDE SEQUENCE [LARGE SCALE GENOMIC DNA]</scope>
    <source>
        <strain evidence="1 2">MA2</strain>
    </source>
</reference>
<dbReference type="Pfam" id="PF13279">
    <property type="entry name" value="4HBT_2"/>
    <property type="match status" value="2"/>
</dbReference>
<dbReference type="AlphaFoldDB" id="A0A081BC41"/>
<dbReference type="InterPro" id="IPR050563">
    <property type="entry name" value="4-hydroxybenzoyl-CoA_TE"/>
</dbReference>
<dbReference type="SUPFAM" id="SSF54637">
    <property type="entry name" value="Thioesterase/thiol ester dehydrase-isomerase"/>
    <property type="match status" value="2"/>
</dbReference>
<dbReference type="EMBL" id="BBIO01000010">
    <property type="protein sequence ID" value="GAK45609.1"/>
    <property type="molecule type" value="Genomic_DNA"/>
</dbReference>
<dbReference type="PANTHER" id="PTHR31793">
    <property type="entry name" value="4-HYDROXYBENZOYL-COA THIOESTERASE FAMILY MEMBER"/>
    <property type="match status" value="1"/>
</dbReference>
<evidence type="ECO:0000313" key="1">
    <source>
        <dbReference type="EMBL" id="GAK45609.1"/>
    </source>
</evidence>
<name>A0A081BC41_9HYPH</name>
<dbReference type="STRING" id="1333998.M2A_2108"/>
<accession>A0A081BC41</accession>
<dbReference type="Gene3D" id="3.10.129.10">
    <property type="entry name" value="Hotdog Thioesterase"/>
    <property type="match status" value="2"/>
</dbReference>
<dbReference type="CDD" id="cd00586">
    <property type="entry name" value="4HBT"/>
    <property type="match status" value="1"/>
</dbReference>
<comment type="caution">
    <text evidence="1">The sequence shown here is derived from an EMBL/GenBank/DDBJ whole genome shotgun (WGS) entry which is preliminary data.</text>
</comment>
<dbReference type="InterPro" id="IPR029069">
    <property type="entry name" value="HotDog_dom_sf"/>
</dbReference>
<gene>
    <name evidence="1" type="ORF">M2A_2108</name>
</gene>